<dbReference type="RefSeq" id="WP_012790883.1">
    <property type="nucleotide sequence ID" value="NC_013132.1"/>
</dbReference>
<proteinExistence type="predicted"/>
<reference evidence="2" key="1">
    <citation type="submission" date="2009-08" db="EMBL/GenBank/DDBJ databases">
        <title>The complete genome of Chitinophaga pinensis DSM 2588.</title>
        <authorList>
            <consortium name="US DOE Joint Genome Institute (JGI-PGF)"/>
            <person name="Lucas S."/>
            <person name="Copeland A."/>
            <person name="Lapidus A."/>
            <person name="Glavina del Rio T."/>
            <person name="Dalin E."/>
            <person name="Tice H."/>
            <person name="Bruce D."/>
            <person name="Goodwin L."/>
            <person name="Pitluck S."/>
            <person name="Kyrpides N."/>
            <person name="Mavromatis K."/>
            <person name="Ivanova N."/>
            <person name="Mikhailova N."/>
            <person name="Sims D."/>
            <person name="Meinche L."/>
            <person name="Brettin T."/>
            <person name="Detter J.C."/>
            <person name="Han C."/>
            <person name="Larimer F."/>
            <person name="Land M."/>
            <person name="Hauser L."/>
            <person name="Markowitz V."/>
            <person name="Cheng J.-F."/>
            <person name="Hugenholtz P."/>
            <person name="Woyke T."/>
            <person name="Wu D."/>
            <person name="Spring S."/>
            <person name="Klenk H.-P."/>
            <person name="Eisen J.A."/>
        </authorList>
    </citation>
    <scope>NUCLEOTIDE SEQUENCE [LARGE SCALE GENOMIC DNA]</scope>
    <source>
        <strain evidence="2">ATCC 43595 / DSM 2588 / LMG 13176 / NBRC 15968 / NCIMB 11800 / UQM 2034</strain>
    </source>
</reference>
<dbReference type="InterPro" id="IPR022037">
    <property type="entry name" value="DUF3606"/>
</dbReference>
<gene>
    <name evidence="1" type="ordered locus">Cpin_3240</name>
</gene>
<sequence>MSDDKNIRDQRDRNRVSAEEGYELAYLEEKFNLTREQVKNAVKAVGSDRQKVEAYLAKQYNK</sequence>
<evidence type="ECO:0000313" key="1">
    <source>
        <dbReference type="EMBL" id="ACU60707.1"/>
    </source>
</evidence>
<evidence type="ECO:0008006" key="3">
    <source>
        <dbReference type="Google" id="ProtNLM"/>
    </source>
</evidence>
<evidence type="ECO:0000313" key="2">
    <source>
        <dbReference type="Proteomes" id="UP000002215"/>
    </source>
</evidence>
<reference evidence="1 2" key="2">
    <citation type="journal article" date="2010" name="Stand. Genomic Sci.">
        <title>Complete genome sequence of Chitinophaga pinensis type strain (UQM 2034).</title>
        <authorList>
            <person name="Glavina Del Rio T."/>
            <person name="Abt B."/>
            <person name="Spring S."/>
            <person name="Lapidus A."/>
            <person name="Nolan M."/>
            <person name="Tice H."/>
            <person name="Copeland A."/>
            <person name="Cheng J.F."/>
            <person name="Chen F."/>
            <person name="Bruce D."/>
            <person name="Goodwin L."/>
            <person name="Pitluck S."/>
            <person name="Ivanova N."/>
            <person name="Mavromatis K."/>
            <person name="Mikhailova N."/>
            <person name="Pati A."/>
            <person name="Chen A."/>
            <person name="Palaniappan K."/>
            <person name="Land M."/>
            <person name="Hauser L."/>
            <person name="Chang Y.J."/>
            <person name="Jeffries C.D."/>
            <person name="Chain P."/>
            <person name="Saunders E."/>
            <person name="Detter J.C."/>
            <person name="Brettin T."/>
            <person name="Rohde M."/>
            <person name="Goker M."/>
            <person name="Bristow J."/>
            <person name="Eisen J.A."/>
            <person name="Markowitz V."/>
            <person name="Hugenholtz P."/>
            <person name="Kyrpides N.C."/>
            <person name="Klenk H.P."/>
            <person name="Lucas S."/>
        </authorList>
    </citation>
    <scope>NUCLEOTIDE SEQUENCE [LARGE SCALE GENOMIC DNA]</scope>
    <source>
        <strain evidence="2">ATCC 43595 / DSM 2588 / LMG 13176 / NBRC 15968 / NCIMB 11800 / UQM 2034</strain>
    </source>
</reference>
<dbReference type="AlphaFoldDB" id="A0A979G4V9"/>
<organism evidence="1 2">
    <name type="scientific">Chitinophaga pinensis (strain ATCC 43595 / DSM 2588 / LMG 13176 / NBRC 15968 / NCIMB 11800 / UQM 2034)</name>
    <dbReference type="NCBI Taxonomy" id="485918"/>
    <lineage>
        <taxon>Bacteria</taxon>
        <taxon>Pseudomonadati</taxon>
        <taxon>Bacteroidota</taxon>
        <taxon>Chitinophagia</taxon>
        <taxon>Chitinophagales</taxon>
        <taxon>Chitinophagaceae</taxon>
        <taxon>Chitinophaga</taxon>
    </lineage>
</organism>
<accession>A0A979G4V9</accession>
<dbReference type="EMBL" id="CP001699">
    <property type="protein sequence ID" value="ACU60707.1"/>
    <property type="molecule type" value="Genomic_DNA"/>
</dbReference>
<dbReference type="Pfam" id="PF12244">
    <property type="entry name" value="DUF3606"/>
    <property type="match status" value="1"/>
</dbReference>
<dbReference type="OrthoDB" id="965891at2"/>
<dbReference type="Proteomes" id="UP000002215">
    <property type="component" value="Chromosome"/>
</dbReference>
<protein>
    <recommendedName>
        <fullName evidence="3">DUF3606 domain-containing protein</fullName>
    </recommendedName>
</protein>
<dbReference type="KEGG" id="cpi:Cpin_3240"/>
<name>A0A979G4V9_CHIPD</name>